<evidence type="ECO:0000313" key="3">
    <source>
        <dbReference type="Proteomes" id="UP000499080"/>
    </source>
</evidence>
<proteinExistence type="predicted"/>
<comment type="caution">
    <text evidence="2">The sequence shown here is derived from an EMBL/GenBank/DDBJ whole genome shotgun (WGS) entry which is preliminary data.</text>
</comment>
<organism evidence="2 3">
    <name type="scientific">Araneus ventricosus</name>
    <name type="common">Orbweaver spider</name>
    <name type="synonym">Epeira ventricosa</name>
    <dbReference type="NCBI Taxonomy" id="182803"/>
    <lineage>
        <taxon>Eukaryota</taxon>
        <taxon>Metazoa</taxon>
        <taxon>Ecdysozoa</taxon>
        <taxon>Arthropoda</taxon>
        <taxon>Chelicerata</taxon>
        <taxon>Arachnida</taxon>
        <taxon>Araneae</taxon>
        <taxon>Araneomorphae</taxon>
        <taxon>Entelegynae</taxon>
        <taxon>Araneoidea</taxon>
        <taxon>Araneidae</taxon>
        <taxon>Araneus</taxon>
    </lineage>
</organism>
<accession>A0A4Y2T064</accession>
<protein>
    <submittedName>
        <fullName evidence="2">Uncharacterized protein</fullName>
    </submittedName>
</protein>
<dbReference type="EMBL" id="BGPR01025241">
    <property type="protein sequence ID" value="GBN93982.1"/>
    <property type="molecule type" value="Genomic_DNA"/>
</dbReference>
<reference evidence="2 3" key="1">
    <citation type="journal article" date="2019" name="Sci. Rep.">
        <title>Orb-weaving spider Araneus ventricosus genome elucidates the spidroin gene catalogue.</title>
        <authorList>
            <person name="Kono N."/>
            <person name="Nakamura H."/>
            <person name="Ohtoshi R."/>
            <person name="Moran D.A.P."/>
            <person name="Shinohara A."/>
            <person name="Yoshida Y."/>
            <person name="Fujiwara M."/>
            <person name="Mori M."/>
            <person name="Tomita M."/>
            <person name="Arakawa K."/>
        </authorList>
    </citation>
    <scope>NUCLEOTIDE SEQUENCE [LARGE SCALE GENOMIC DNA]</scope>
</reference>
<dbReference type="EMBL" id="BGPR01025225">
    <property type="protein sequence ID" value="GBN93960.1"/>
    <property type="molecule type" value="Genomic_DNA"/>
</dbReference>
<evidence type="ECO:0000313" key="2">
    <source>
        <dbReference type="EMBL" id="GBN93982.1"/>
    </source>
</evidence>
<dbReference type="Proteomes" id="UP000499080">
    <property type="component" value="Unassembled WGS sequence"/>
</dbReference>
<gene>
    <name evidence="2" type="ORF">AVEN_80287_1</name>
    <name evidence="1" type="ORF">AVEN_89810_1</name>
</gene>
<name>A0A4Y2T064_ARAVE</name>
<keyword evidence="3" id="KW-1185">Reference proteome</keyword>
<sequence length="138" mass="16194">MNYQNPTITHHLLEVFEYAETDTGTFEEHSSAFCGPQNSARPARVKKLVRLHHDLLLSPGSFLQHRELEWKVVQEEIDHMCNQFQKIFISYPAQFAQNTVIIVAGGFDWRYQRLCGILSIQVIKLYHFAPSFQCKRRR</sequence>
<dbReference type="AlphaFoldDB" id="A0A4Y2T064"/>
<evidence type="ECO:0000313" key="1">
    <source>
        <dbReference type="EMBL" id="GBN93960.1"/>
    </source>
</evidence>